<organism evidence="1 2">
    <name type="scientific">Liquorilactobacillus vini DSM 20605</name>
    <dbReference type="NCBI Taxonomy" id="1133569"/>
    <lineage>
        <taxon>Bacteria</taxon>
        <taxon>Bacillati</taxon>
        <taxon>Bacillota</taxon>
        <taxon>Bacilli</taxon>
        <taxon>Lactobacillales</taxon>
        <taxon>Lactobacillaceae</taxon>
        <taxon>Liquorilactobacillus</taxon>
    </lineage>
</organism>
<dbReference type="OrthoDB" id="6412948at2"/>
<comment type="caution">
    <text evidence="1">The sequence shown here is derived from an EMBL/GenBank/DDBJ whole genome shotgun (WGS) entry which is preliminary data.</text>
</comment>
<sequence>MQVIFHIDEPAKWPMVAGNVKNLLNYYADQQQSVRVEVLVNGPAVEATAQGSHQAPTAVTEILAAGENVTLAVCQNALNGLAIKPERLVAGVTIVPAGVVELAEKQAAGYQYIKP</sequence>
<protein>
    <submittedName>
        <fullName evidence="1">Uncharacterized protein</fullName>
    </submittedName>
</protein>
<dbReference type="PANTHER" id="PTHR37691:SF1">
    <property type="entry name" value="BLR3518 PROTEIN"/>
    <property type="match status" value="1"/>
</dbReference>
<dbReference type="Proteomes" id="UP000051576">
    <property type="component" value="Unassembled WGS sequence"/>
</dbReference>
<evidence type="ECO:0000313" key="1">
    <source>
        <dbReference type="EMBL" id="KRM85210.1"/>
    </source>
</evidence>
<dbReference type="InterPro" id="IPR003787">
    <property type="entry name" value="Sulphur_relay_DsrE/F-like"/>
</dbReference>
<dbReference type="EMBL" id="AYYX01000064">
    <property type="protein sequence ID" value="KRM85210.1"/>
    <property type="molecule type" value="Genomic_DNA"/>
</dbReference>
<dbReference type="AlphaFoldDB" id="A0A0R2C1V6"/>
<dbReference type="SUPFAM" id="SSF75169">
    <property type="entry name" value="DsrEFH-like"/>
    <property type="match status" value="1"/>
</dbReference>
<keyword evidence="2" id="KW-1185">Reference proteome</keyword>
<proteinExistence type="predicted"/>
<dbReference type="PATRIC" id="fig|1133569.4.peg.1983"/>
<dbReference type="Gene3D" id="3.40.1260.10">
    <property type="entry name" value="DsrEFH-like"/>
    <property type="match status" value="1"/>
</dbReference>
<dbReference type="Pfam" id="PF02635">
    <property type="entry name" value="DsrE"/>
    <property type="match status" value="1"/>
</dbReference>
<evidence type="ECO:0000313" key="2">
    <source>
        <dbReference type="Proteomes" id="UP000051576"/>
    </source>
</evidence>
<dbReference type="PANTHER" id="PTHR37691">
    <property type="entry name" value="BLR3518 PROTEIN"/>
    <property type="match status" value="1"/>
</dbReference>
<accession>A0A0R2C1V6</accession>
<reference evidence="1 2" key="1">
    <citation type="journal article" date="2015" name="Genome Announc.">
        <title>Expanding the biotechnology potential of lactobacilli through comparative genomics of 213 strains and associated genera.</title>
        <authorList>
            <person name="Sun Z."/>
            <person name="Harris H.M."/>
            <person name="McCann A."/>
            <person name="Guo C."/>
            <person name="Argimon S."/>
            <person name="Zhang W."/>
            <person name="Yang X."/>
            <person name="Jeffery I.B."/>
            <person name="Cooney J.C."/>
            <person name="Kagawa T.F."/>
            <person name="Liu W."/>
            <person name="Song Y."/>
            <person name="Salvetti E."/>
            <person name="Wrobel A."/>
            <person name="Rasinkangas P."/>
            <person name="Parkhill J."/>
            <person name="Rea M.C."/>
            <person name="O'Sullivan O."/>
            <person name="Ritari J."/>
            <person name="Douillard F.P."/>
            <person name="Paul Ross R."/>
            <person name="Yang R."/>
            <person name="Briner A.E."/>
            <person name="Felis G.E."/>
            <person name="de Vos W.M."/>
            <person name="Barrangou R."/>
            <person name="Klaenhammer T.R."/>
            <person name="Caufield P.W."/>
            <person name="Cui Y."/>
            <person name="Zhang H."/>
            <person name="O'Toole P.W."/>
        </authorList>
    </citation>
    <scope>NUCLEOTIDE SEQUENCE [LARGE SCALE GENOMIC DNA]</scope>
    <source>
        <strain evidence="1 2">DSM 20605</strain>
    </source>
</reference>
<dbReference type="InterPro" id="IPR027396">
    <property type="entry name" value="DsrEFH-like"/>
</dbReference>
<name>A0A0R2C1V6_9LACO</name>
<gene>
    <name evidence="1" type="ORF">FD21_GL001832</name>
</gene>
<dbReference type="eggNOG" id="COG1416">
    <property type="taxonomic scope" value="Bacteria"/>
</dbReference>
<dbReference type="RefSeq" id="WP_010579684.1">
    <property type="nucleotide sequence ID" value="NZ_AHYZ01000030.1"/>
</dbReference>